<name>K3W6V8_GLOUD</name>
<dbReference type="eggNOG" id="ENOG502QTVE">
    <property type="taxonomic scope" value="Eukaryota"/>
</dbReference>
<dbReference type="InParanoid" id="K3W6V8"/>
<keyword evidence="5" id="KW-1185">Reference proteome</keyword>
<evidence type="ECO:0000313" key="4">
    <source>
        <dbReference type="EnsemblProtists" id="PYU1_T000699"/>
    </source>
</evidence>
<reference evidence="5" key="2">
    <citation type="submission" date="2010-04" db="EMBL/GenBank/DDBJ databases">
        <authorList>
            <person name="Buell R."/>
            <person name="Hamilton J."/>
            <person name="Hostetler J."/>
        </authorList>
    </citation>
    <scope>NUCLEOTIDE SEQUENCE [LARGE SCALE GENOMIC DNA]</scope>
    <source>
        <strain evidence="5">DAOM:BR144</strain>
    </source>
</reference>
<feature type="chain" id="PRO_5003871638" description="PFU domain-containing protein" evidence="2">
    <location>
        <begin position="21"/>
        <end position="704"/>
    </location>
</feature>
<dbReference type="Proteomes" id="UP000019132">
    <property type="component" value="Unassembled WGS sequence"/>
</dbReference>
<sequence>MWKQVRRTLLLGAILAAAAANAQNRGTSDVLFTTSINVDGSMKDLSLMHGESVEDAARSFARSNGFLSLPDERVRQVIDQLSGILKDKMEEFNAQNAAEQPQTRSTQPSVQIAIPLTIDNYSGELTKLEGETVDAAVERFLYATGFSMETMRNLYPQLINLLNQKLSELQPARKELFSFDLTIDGRPATVRHFEGGNPVEEAIATLRSIDISEGEMMDRLVPQLANKITQQLNQVPPLSQPATMTEAQNQPAKSPLKELFSIPLTINNQAVVLVHLEGATTRETAMQFLSDNRITDSEVMGSYLTQLLPILDARMSEYLRDEAAAANAAAVEEAPPQAAPARKLLVTIPINLGDNRSVNLEYYEGDSIERTVELFLANVGLGNDSLFNDNVVQLSGLVRQRLAAMHEQEQQQESTNEAATSPDSAPPLAPQAPPSRKLLVTLPINLGDNRSANLEYYEGDSIERTVELFLANVGLGNDSLFNDNIVQLSGLVRQRLAAMHEHEKQQQDQLTREQEELQRQQQGNAQASRPKPLLSLPVTLSNQVFTLEYFEGQEPAYVANTFCVEKHEIVRAKFGMQFTGDQLLECKNVLVDTITSLAAQKRQQQRQLQQEQQEQQQREQERQTQERARAQQEEQERARATAAARGDVLFTLDIDDGEGGSLQLAFHRNDNVQDAATAFCQIHNLDKSNVPLLVNAIQANLAQR</sequence>
<organism evidence="4 5">
    <name type="scientific">Globisporangium ultimum (strain ATCC 200006 / CBS 805.95 / DAOM BR144)</name>
    <name type="common">Pythium ultimum</name>
    <dbReference type="NCBI Taxonomy" id="431595"/>
    <lineage>
        <taxon>Eukaryota</taxon>
        <taxon>Sar</taxon>
        <taxon>Stramenopiles</taxon>
        <taxon>Oomycota</taxon>
        <taxon>Peronosporomycetes</taxon>
        <taxon>Pythiales</taxon>
        <taxon>Pythiaceae</taxon>
        <taxon>Globisporangium</taxon>
    </lineage>
</organism>
<dbReference type="VEuPathDB" id="FungiDB:PYU1_G000699"/>
<feature type="domain" description="PFU" evidence="3">
    <location>
        <begin position="610"/>
        <end position="704"/>
    </location>
</feature>
<dbReference type="PANTHER" id="PTHR38150">
    <property type="entry name" value="EF-HAND DOMAIN-CONTAINING PROTEIN"/>
    <property type="match status" value="1"/>
</dbReference>
<dbReference type="PANTHER" id="PTHR38150:SF1">
    <property type="entry name" value="PFU DOMAIN-CONTAINING PROTEIN"/>
    <property type="match status" value="1"/>
</dbReference>
<reference evidence="4" key="3">
    <citation type="submission" date="2015-02" db="UniProtKB">
        <authorList>
            <consortium name="EnsemblProtists"/>
        </authorList>
    </citation>
    <scope>IDENTIFICATION</scope>
    <source>
        <strain evidence="4">DAOM BR144</strain>
    </source>
</reference>
<reference evidence="5" key="1">
    <citation type="journal article" date="2010" name="Genome Biol.">
        <title>Genome sequence of the necrotrophic plant pathogen Pythium ultimum reveals original pathogenicity mechanisms and effector repertoire.</title>
        <authorList>
            <person name="Levesque C.A."/>
            <person name="Brouwer H."/>
            <person name="Cano L."/>
            <person name="Hamilton J.P."/>
            <person name="Holt C."/>
            <person name="Huitema E."/>
            <person name="Raffaele S."/>
            <person name="Robideau G.P."/>
            <person name="Thines M."/>
            <person name="Win J."/>
            <person name="Zerillo M.M."/>
            <person name="Beakes G.W."/>
            <person name="Boore J.L."/>
            <person name="Busam D."/>
            <person name="Dumas B."/>
            <person name="Ferriera S."/>
            <person name="Fuerstenberg S.I."/>
            <person name="Gachon C.M."/>
            <person name="Gaulin E."/>
            <person name="Govers F."/>
            <person name="Grenville-Briggs L."/>
            <person name="Horner N."/>
            <person name="Hostetler J."/>
            <person name="Jiang R.H."/>
            <person name="Johnson J."/>
            <person name="Krajaejun T."/>
            <person name="Lin H."/>
            <person name="Meijer H.J."/>
            <person name="Moore B."/>
            <person name="Morris P."/>
            <person name="Phuntmart V."/>
            <person name="Puiu D."/>
            <person name="Shetty J."/>
            <person name="Stajich J.E."/>
            <person name="Tripathy S."/>
            <person name="Wawra S."/>
            <person name="van West P."/>
            <person name="Whitty B.R."/>
            <person name="Coutinho P.M."/>
            <person name="Henrissat B."/>
            <person name="Martin F."/>
            <person name="Thomas P.D."/>
            <person name="Tyler B.M."/>
            <person name="De Vries R.P."/>
            <person name="Kamoun S."/>
            <person name="Yandell M."/>
            <person name="Tisserat N."/>
            <person name="Buell C.R."/>
        </authorList>
    </citation>
    <scope>NUCLEOTIDE SEQUENCE</scope>
    <source>
        <strain evidence="5">DAOM:BR144</strain>
    </source>
</reference>
<dbReference type="EMBL" id="GL376620">
    <property type="status" value="NOT_ANNOTATED_CDS"/>
    <property type="molecule type" value="Genomic_DNA"/>
</dbReference>
<feature type="compositionally biased region" description="Basic and acidic residues" evidence="1">
    <location>
        <begin position="500"/>
        <end position="518"/>
    </location>
</feature>
<dbReference type="InterPro" id="IPR038122">
    <property type="entry name" value="PFU_sf"/>
</dbReference>
<dbReference type="Gene3D" id="3.10.20.870">
    <property type="entry name" value="PFU (PLAA family ubiquitin binding), C-terminal domain"/>
    <property type="match status" value="1"/>
</dbReference>
<dbReference type="PROSITE" id="PS51394">
    <property type="entry name" value="PFU"/>
    <property type="match status" value="1"/>
</dbReference>
<feature type="compositionally biased region" description="Pro residues" evidence="1">
    <location>
        <begin position="424"/>
        <end position="433"/>
    </location>
</feature>
<evidence type="ECO:0000256" key="1">
    <source>
        <dbReference type="SAM" id="MobiDB-lite"/>
    </source>
</evidence>
<feature type="compositionally biased region" description="Basic and acidic residues" evidence="1">
    <location>
        <begin position="616"/>
        <end position="639"/>
    </location>
</feature>
<evidence type="ECO:0000313" key="5">
    <source>
        <dbReference type="Proteomes" id="UP000019132"/>
    </source>
</evidence>
<evidence type="ECO:0000259" key="3">
    <source>
        <dbReference type="PROSITE" id="PS51394"/>
    </source>
</evidence>
<feature type="region of interest" description="Disordered" evidence="1">
    <location>
        <begin position="610"/>
        <end position="642"/>
    </location>
</feature>
<dbReference type="AlphaFoldDB" id="K3W6V8"/>
<evidence type="ECO:0000256" key="2">
    <source>
        <dbReference type="SAM" id="SignalP"/>
    </source>
</evidence>
<keyword evidence="2" id="KW-0732">Signal</keyword>
<dbReference type="InterPro" id="IPR015155">
    <property type="entry name" value="PFU"/>
</dbReference>
<dbReference type="EnsemblProtists" id="PYU1_T000699">
    <property type="protein sequence ID" value="PYU1_T000699"/>
    <property type="gene ID" value="PYU1_G000699"/>
</dbReference>
<proteinExistence type="predicted"/>
<feature type="signal peptide" evidence="2">
    <location>
        <begin position="1"/>
        <end position="20"/>
    </location>
</feature>
<dbReference type="HOGENOM" id="CLU_450943_0_0_1"/>
<accession>K3W6V8</accession>
<feature type="region of interest" description="Disordered" evidence="1">
    <location>
        <begin position="500"/>
        <end position="533"/>
    </location>
</feature>
<dbReference type="OMA" id="VANTFCV"/>
<feature type="region of interest" description="Disordered" evidence="1">
    <location>
        <begin position="404"/>
        <end position="434"/>
    </location>
</feature>
<protein>
    <recommendedName>
        <fullName evidence="3">PFU domain-containing protein</fullName>
    </recommendedName>
</protein>